<evidence type="ECO:0000313" key="2">
    <source>
        <dbReference type="EMBL" id="GAH34095.1"/>
    </source>
</evidence>
<feature type="region of interest" description="Disordered" evidence="1">
    <location>
        <begin position="39"/>
        <end position="72"/>
    </location>
</feature>
<comment type="caution">
    <text evidence="2">The sequence shown here is derived from an EMBL/GenBank/DDBJ whole genome shotgun (WGS) entry which is preliminary data.</text>
</comment>
<feature type="non-terminal residue" evidence="2">
    <location>
        <position position="1"/>
    </location>
</feature>
<evidence type="ECO:0000256" key="1">
    <source>
        <dbReference type="SAM" id="MobiDB-lite"/>
    </source>
</evidence>
<reference evidence="2" key="1">
    <citation type="journal article" date="2014" name="Front. Microbiol.">
        <title>High frequency of phylogenetically diverse reductive dehalogenase-homologous genes in deep subseafloor sedimentary metagenomes.</title>
        <authorList>
            <person name="Kawai M."/>
            <person name="Futagami T."/>
            <person name="Toyoda A."/>
            <person name="Takaki Y."/>
            <person name="Nishi S."/>
            <person name="Hori S."/>
            <person name="Arai W."/>
            <person name="Tsubouchi T."/>
            <person name="Morono Y."/>
            <person name="Uchiyama I."/>
            <person name="Ito T."/>
            <person name="Fujiyama A."/>
            <person name="Inagaki F."/>
            <person name="Takami H."/>
        </authorList>
    </citation>
    <scope>NUCLEOTIDE SEQUENCE</scope>
    <source>
        <strain evidence="2">Expedition CK06-06</strain>
    </source>
</reference>
<name>X1FNL0_9ZZZZ</name>
<organism evidence="2">
    <name type="scientific">marine sediment metagenome</name>
    <dbReference type="NCBI Taxonomy" id="412755"/>
    <lineage>
        <taxon>unclassified sequences</taxon>
        <taxon>metagenomes</taxon>
        <taxon>ecological metagenomes</taxon>
    </lineage>
</organism>
<sequence>VVANLVMIPFISPTPPCDYELWTPAVEADRAVFEVQNAQSLSPVSGNNRGRERDFNSTLDRKSLENIRSVNS</sequence>
<proteinExistence type="predicted"/>
<feature type="compositionally biased region" description="Polar residues" evidence="1">
    <location>
        <begin position="39"/>
        <end position="48"/>
    </location>
</feature>
<gene>
    <name evidence="2" type="ORF">S03H2_15542</name>
</gene>
<protein>
    <submittedName>
        <fullName evidence="2">Uncharacterized protein</fullName>
    </submittedName>
</protein>
<dbReference type="EMBL" id="BARU01007908">
    <property type="protein sequence ID" value="GAH34095.1"/>
    <property type="molecule type" value="Genomic_DNA"/>
</dbReference>
<accession>X1FNL0</accession>
<feature type="compositionally biased region" description="Basic and acidic residues" evidence="1">
    <location>
        <begin position="49"/>
        <end position="65"/>
    </location>
</feature>
<dbReference type="AlphaFoldDB" id="X1FNL0"/>